<protein>
    <submittedName>
        <fullName evidence="4">Uncharacterized protein</fullName>
    </submittedName>
</protein>
<organism evidence="4 5">
    <name type="scientific">Apiospora marii</name>
    <dbReference type="NCBI Taxonomy" id="335849"/>
    <lineage>
        <taxon>Eukaryota</taxon>
        <taxon>Fungi</taxon>
        <taxon>Dikarya</taxon>
        <taxon>Ascomycota</taxon>
        <taxon>Pezizomycotina</taxon>
        <taxon>Sordariomycetes</taxon>
        <taxon>Xylariomycetidae</taxon>
        <taxon>Amphisphaeriales</taxon>
        <taxon>Apiosporaceae</taxon>
        <taxon>Apiospora</taxon>
    </lineage>
</organism>
<proteinExistence type="predicted"/>
<keyword evidence="2" id="KW-0812">Transmembrane</keyword>
<feature type="chain" id="PRO_5047010835" evidence="3">
    <location>
        <begin position="21"/>
        <end position="218"/>
    </location>
</feature>
<dbReference type="PANTHER" id="PTHR36854:SF1">
    <property type="entry name" value="TRANSMEMBRANE PROTEIN"/>
    <property type="match status" value="1"/>
</dbReference>
<name>A0ABR1RZQ4_9PEZI</name>
<feature type="transmembrane region" description="Helical" evidence="2">
    <location>
        <begin position="160"/>
        <end position="178"/>
    </location>
</feature>
<evidence type="ECO:0000313" key="5">
    <source>
        <dbReference type="Proteomes" id="UP001396898"/>
    </source>
</evidence>
<evidence type="ECO:0000313" key="4">
    <source>
        <dbReference type="EMBL" id="KAK8022910.1"/>
    </source>
</evidence>
<gene>
    <name evidence="4" type="ORF">PG991_006791</name>
</gene>
<dbReference type="Proteomes" id="UP001396898">
    <property type="component" value="Unassembled WGS sequence"/>
</dbReference>
<dbReference type="EMBL" id="JAQQWI010000009">
    <property type="protein sequence ID" value="KAK8022910.1"/>
    <property type="molecule type" value="Genomic_DNA"/>
</dbReference>
<evidence type="ECO:0000256" key="3">
    <source>
        <dbReference type="SAM" id="SignalP"/>
    </source>
</evidence>
<keyword evidence="5" id="KW-1185">Reference proteome</keyword>
<accession>A0ABR1RZQ4</accession>
<reference evidence="4 5" key="1">
    <citation type="submission" date="2023-01" db="EMBL/GenBank/DDBJ databases">
        <title>Analysis of 21 Apiospora genomes using comparative genomics revels a genus with tremendous synthesis potential of carbohydrate active enzymes and secondary metabolites.</title>
        <authorList>
            <person name="Sorensen T."/>
        </authorList>
    </citation>
    <scope>NUCLEOTIDE SEQUENCE [LARGE SCALE GENOMIC DNA]</scope>
    <source>
        <strain evidence="4 5">CBS 20057</strain>
    </source>
</reference>
<keyword evidence="2" id="KW-0472">Membrane</keyword>
<keyword evidence="2" id="KW-1133">Transmembrane helix</keyword>
<dbReference type="PANTHER" id="PTHR36854">
    <property type="entry name" value="CHROMOSOME 9, WHOLE GENOME SHOTGUN SEQUENCE"/>
    <property type="match status" value="1"/>
</dbReference>
<evidence type="ECO:0000256" key="2">
    <source>
        <dbReference type="SAM" id="Phobius"/>
    </source>
</evidence>
<feature type="signal peptide" evidence="3">
    <location>
        <begin position="1"/>
        <end position="20"/>
    </location>
</feature>
<feature type="region of interest" description="Disordered" evidence="1">
    <location>
        <begin position="75"/>
        <end position="96"/>
    </location>
</feature>
<comment type="caution">
    <text evidence="4">The sequence shown here is derived from an EMBL/GenBank/DDBJ whole genome shotgun (WGS) entry which is preliminary data.</text>
</comment>
<sequence length="218" mass="23586">MKHLRILFLLLGVLFSQAIAKCKPAAPSPSNRIYLPTQKNKGLTTRCFSPASTAAPTFCKCTCFKNSTIVPLGPKDASDTTPSHAKPPPDTSNSHNNLFLRSLNPFTTDEPQLAARAASASCAQCTRKFCLDYGFPFCKKAEEKDVVTMCFQRDSRKDQIIVWGFIFGTLGLLGWAGVRRATEMREAKQKVAAAGGGIGLPGGGSAQDRGNYVPVEIR</sequence>
<evidence type="ECO:0000256" key="1">
    <source>
        <dbReference type="SAM" id="MobiDB-lite"/>
    </source>
</evidence>
<keyword evidence="3" id="KW-0732">Signal</keyword>